<dbReference type="AlphaFoldDB" id="X0W811"/>
<dbReference type="EMBL" id="BARS01031547">
    <property type="protein sequence ID" value="GAG19387.1"/>
    <property type="molecule type" value="Genomic_DNA"/>
</dbReference>
<evidence type="ECO:0000313" key="1">
    <source>
        <dbReference type="EMBL" id="GAG19387.1"/>
    </source>
</evidence>
<evidence type="ECO:0008006" key="2">
    <source>
        <dbReference type="Google" id="ProtNLM"/>
    </source>
</evidence>
<accession>X0W811</accession>
<feature type="non-terminal residue" evidence="1">
    <location>
        <position position="1"/>
    </location>
</feature>
<sequence length="215" mass="24602">LTRGDTPKLLVATPGARVKVEPSTVIRGSLFPPVESDLCQAAQDEYELFVRVQRLATEDLYGGKLCAALDRQHPRDLFDIRQLHDAGEIPDGIRQAYVVYLAGHRRPITELLAPNRKPIEDLYAHHFAGMTHQPIELEKLEAARTRLFEWAATALSEDERMFLLSIKQGEPDWARLPFENLDQWPAIQWKLHNVRQMSTRAHKAALNRLRDVLEV</sequence>
<reference evidence="1" key="1">
    <citation type="journal article" date="2014" name="Front. Microbiol.">
        <title>High frequency of phylogenetically diverse reductive dehalogenase-homologous genes in deep subseafloor sedimentary metagenomes.</title>
        <authorList>
            <person name="Kawai M."/>
            <person name="Futagami T."/>
            <person name="Toyoda A."/>
            <person name="Takaki Y."/>
            <person name="Nishi S."/>
            <person name="Hori S."/>
            <person name="Arai W."/>
            <person name="Tsubouchi T."/>
            <person name="Morono Y."/>
            <person name="Uchiyama I."/>
            <person name="Ito T."/>
            <person name="Fujiyama A."/>
            <person name="Inagaki F."/>
            <person name="Takami H."/>
        </authorList>
    </citation>
    <scope>NUCLEOTIDE SEQUENCE</scope>
    <source>
        <strain evidence="1">Expedition CK06-06</strain>
    </source>
</reference>
<protein>
    <recommendedName>
        <fullName evidence="2">Nucleotidyl transferase AbiEii/AbiGii toxin family protein</fullName>
    </recommendedName>
</protein>
<comment type="caution">
    <text evidence="1">The sequence shown here is derived from an EMBL/GenBank/DDBJ whole genome shotgun (WGS) entry which is preliminary data.</text>
</comment>
<gene>
    <name evidence="1" type="ORF">S01H1_49083</name>
</gene>
<dbReference type="InterPro" id="IPR014942">
    <property type="entry name" value="AbiEii"/>
</dbReference>
<name>X0W811_9ZZZZ</name>
<dbReference type="Pfam" id="PF08843">
    <property type="entry name" value="AbiEii"/>
    <property type="match status" value="1"/>
</dbReference>
<proteinExistence type="predicted"/>
<organism evidence="1">
    <name type="scientific">marine sediment metagenome</name>
    <dbReference type="NCBI Taxonomy" id="412755"/>
    <lineage>
        <taxon>unclassified sequences</taxon>
        <taxon>metagenomes</taxon>
        <taxon>ecological metagenomes</taxon>
    </lineage>
</organism>